<evidence type="ECO:0000256" key="1">
    <source>
        <dbReference type="ARBA" id="ARBA00022603"/>
    </source>
</evidence>
<dbReference type="EMBL" id="JADXDR010000067">
    <property type="protein sequence ID" value="KAI7841181.1"/>
    <property type="molecule type" value="Genomic_DNA"/>
</dbReference>
<dbReference type="AlphaFoldDB" id="A0AAD5DQD1"/>
<feature type="region of interest" description="Disordered" evidence="3">
    <location>
        <begin position="1"/>
        <end position="22"/>
    </location>
</feature>
<comment type="caution">
    <text evidence="5">The sequence shown here is derived from an EMBL/GenBank/DDBJ whole genome shotgun (WGS) entry which is preliminary data.</text>
</comment>
<evidence type="ECO:0000256" key="3">
    <source>
        <dbReference type="SAM" id="MobiDB-lite"/>
    </source>
</evidence>
<reference evidence="5" key="1">
    <citation type="submission" date="2020-11" db="EMBL/GenBank/DDBJ databases">
        <title>Chlorella ohadii genome sequencing and assembly.</title>
        <authorList>
            <person name="Murik O."/>
            <person name="Treves H."/>
            <person name="Kedem I."/>
            <person name="Shotland Y."/>
            <person name="Kaplan A."/>
        </authorList>
    </citation>
    <scope>NUCLEOTIDE SEQUENCE</scope>
    <source>
        <strain evidence="5">1</strain>
    </source>
</reference>
<dbReference type="InterPro" id="IPR041698">
    <property type="entry name" value="Methyltransf_25"/>
</dbReference>
<gene>
    <name evidence="5" type="ORF">COHA_005147</name>
</gene>
<keyword evidence="1" id="KW-0489">Methyltransferase</keyword>
<dbReference type="GO" id="GO:0008168">
    <property type="term" value="F:methyltransferase activity"/>
    <property type="evidence" value="ECO:0007669"/>
    <property type="project" value="UniProtKB-KW"/>
</dbReference>
<dbReference type="PROSITE" id="PS51608">
    <property type="entry name" value="SAM_MT_UBIE"/>
    <property type="match status" value="1"/>
</dbReference>
<dbReference type="InterPro" id="IPR004033">
    <property type="entry name" value="UbiE/COQ5_MeTrFase"/>
</dbReference>
<feature type="domain" description="Methyltransferase" evidence="4">
    <location>
        <begin position="62"/>
        <end position="158"/>
    </location>
</feature>
<evidence type="ECO:0000313" key="5">
    <source>
        <dbReference type="EMBL" id="KAI7841181.1"/>
    </source>
</evidence>
<name>A0AAD5DQD1_9CHLO</name>
<protein>
    <recommendedName>
        <fullName evidence="4">Methyltransferase domain-containing protein</fullName>
    </recommendedName>
</protein>
<keyword evidence="6" id="KW-1185">Reference proteome</keyword>
<keyword evidence="2" id="KW-0808">Transferase</keyword>
<dbReference type="PANTHER" id="PTHR43861">
    <property type="entry name" value="TRANS-ACONITATE 2-METHYLTRANSFERASE-RELATED"/>
    <property type="match status" value="1"/>
</dbReference>
<dbReference type="SUPFAM" id="SSF53335">
    <property type="entry name" value="S-adenosyl-L-methionine-dependent methyltransferases"/>
    <property type="match status" value="1"/>
</dbReference>
<dbReference type="Proteomes" id="UP001205105">
    <property type="component" value="Unassembled WGS sequence"/>
</dbReference>
<dbReference type="Pfam" id="PF13649">
    <property type="entry name" value="Methyltransf_25"/>
    <property type="match status" value="1"/>
</dbReference>
<dbReference type="CDD" id="cd02440">
    <property type="entry name" value="AdoMet_MTases"/>
    <property type="match status" value="1"/>
</dbReference>
<dbReference type="InterPro" id="IPR029063">
    <property type="entry name" value="SAM-dependent_MTases_sf"/>
</dbReference>
<organism evidence="5 6">
    <name type="scientific">Chlorella ohadii</name>
    <dbReference type="NCBI Taxonomy" id="2649997"/>
    <lineage>
        <taxon>Eukaryota</taxon>
        <taxon>Viridiplantae</taxon>
        <taxon>Chlorophyta</taxon>
        <taxon>core chlorophytes</taxon>
        <taxon>Trebouxiophyceae</taxon>
        <taxon>Chlorellales</taxon>
        <taxon>Chlorellaceae</taxon>
        <taxon>Chlorella clade</taxon>
        <taxon>Chlorella</taxon>
    </lineage>
</organism>
<evidence type="ECO:0000313" key="6">
    <source>
        <dbReference type="Proteomes" id="UP001205105"/>
    </source>
</evidence>
<evidence type="ECO:0000256" key="2">
    <source>
        <dbReference type="ARBA" id="ARBA00022679"/>
    </source>
</evidence>
<proteinExistence type="predicted"/>
<dbReference type="PANTHER" id="PTHR43861:SF1">
    <property type="entry name" value="TRANS-ACONITATE 2-METHYLTRANSFERASE"/>
    <property type="match status" value="1"/>
</dbReference>
<evidence type="ECO:0000259" key="4">
    <source>
        <dbReference type="Pfam" id="PF13649"/>
    </source>
</evidence>
<dbReference type="Gene3D" id="3.40.50.150">
    <property type="entry name" value="Vaccinia Virus protein VP39"/>
    <property type="match status" value="1"/>
</dbReference>
<accession>A0AAD5DQD1</accession>
<sequence>MAAAAAGQQPPLRPVPRPADYKQRVAQQFDRRAPRYDCDNSYHPPLAARLVRLAALQPGERVLDVATGTGLVALQAAREVGPAGSVLGIDLSPAMVDKGKEKAQAAGLHNTKFVAGDAEDCAFEPDSFDAILCSSALPFFTDVPTALASWHSWLRPGGRVAFNAPKASAAGGVGSRAFSLFAEAAAQQGLLLCDPSSAFAEESAVRQMLAAAGYSACTLSVSQEVNCRAGQTPQQWAAAGWELCIAFPMADLPSQLVPEQLQRMRTWYLAAAEELAGRYATARGIDEPYQMLWVVAHK</sequence>
<dbReference type="GO" id="GO:0032259">
    <property type="term" value="P:methylation"/>
    <property type="evidence" value="ECO:0007669"/>
    <property type="project" value="UniProtKB-KW"/>
</dbReference>